<dbReference type="InterPro" id="IPR005674">
    <property type="entry name" value="CocE/Ser_esterase"/>
</dbReference>
<comment type="caution">
    <text evidence="3">The sequence shown here is derived from an EMBL/GenBank/DDBJ whole genome shotgun (WGS) entry which is preliminary data.</text>
</comment>
<dbReference type="RefSeq" id="WP_275710025.1">
    <property type="nucleotide sequence ID" value="NZ_JANCMW010000018.1"/>
</dbReference>
<dbReference type="SUPFAM" id="SSF53474">
    <property type="entry name" value="alpha/beta-Hydrolases"/>
    <property type="match status" value="1"/>
</dbReference>
<dbReference type="PANTHER" id="PTHR43056:SF10">
    <property type="entry name" value="COCE_NOND FAMILY, PUTATIVE (AFU_ORTHOLOGUE AFUA_7G00600)-RELATED"/>
    <property type="match status" value="1"/>
</dbReference>
<reference evidence="3" key="1">
    <citation type="submission" date="2022-07" db="EMBL/GenBank/DDBJ databases">
        <title>Marinobacter iranensis a new bacterium isolate from a hipersaline lake in Iran.</title>
        <authorList>
            <person name="Mohammad A.M.A."/>
            <person name="Cristina S.-P."/>
            <person name="Antonio V."/>
        </authorList>
    </citation>
    <scope>NUCLEOTIDE SEQUENCE</scope>
    <source>
        <strain evidence="3">71-i</strain>
    </source>
</reference>
<evidence type="ECO:0000313" key="3">
    <source>
        <dbReference type="EMBL" id="MDF0752574.1"/>
    </source>
</evidence>
<dbReference type="Pfam" id="PF02129">
    <property type="entry name" value="Peptidase_S15"/>
    <property type="match status" value="1"/>
</dbReference>
<feature type="domain" description="Xaa-Pro dipeptidyl-peptidase C-terminal" evidence="2">
    <location>
        <begin position="300"/>
        <end position="536"/>
    </location>
</feature>
<dbReference type="SMART" id="SM00939">
    <property type="entry name" value="PepX_C"/>
    <property type="match status" value="1"/>
</dbReference>
<protein>
    <submittedName>
        <fullName evidence="3">CocE/NonD family hydrolase</fullName>
    </submittedName>
</protein>
<proteinExistence type="predicted"/>
<dbReference type="NCBIfam" id="TIGR00976">
    <property type="entry name" value="CocE_NonD"/>
    <property type="match status" value="1"/>
</dbReference>
<dbReference type="InterPro" id="IPR013736">
    <property type="entry name" value="Xaa-Pro_dipept_C"/>
</dbReference>
<accession>A0ABT5YFW9</accession>
<gene>
    <name evidence="3" type="ORF">NLU14_20305</name>
</gene>
<dbReference type="Proteomes" id="UP001143391">
    <property type="component" value="Unassembled WGS sequence"/>
</dbReference>
<evidence type="ECO:0000259" key="2">
    <source>
        <dbReference type="SMART" id="SM00939"/>
    </source>
</evidence>
<dbReference type="InterPro" id="IPR008979">
    <property type="entry name" value="Galactose-bd-like_sf"/>
</dbReference>
<dbReference type="GO" id="GO:0016787">
    <property type="term" value="F:hydrolase activity"/>
    <property type="evidence" value="ECO:0007669"/>
    <property type="project" value="UniProtKB-KW"/>
</dbReference>
<keyword evidence="1 3" id="KW-0378">Hydrolase</keyword>
<evidence type="ECO:0000313" key="4">
    <source>
        <dbReference type="Proteomes" id="UP001143391"/>
    </source>
</evidence>
<dbReference type="InterPro" id="IPR000383">
    <property type="entry name" value="Xaa-Pro-like_dom"/>
</dbReference>
<name>A0ABT5YFW9_9GAMM</name>
<dbReference type="EMBL" id="JANCMW010000018">
    <property type="protein sequence ID" value="MDF0752574.1"/>
    <property type="molecule type" value="Genomic_DNA"/>
</dbReference>
<dbReference type="Gene3D" id="1.10.3020.20">
    <property type="match status" value="1"/>
</dbReference>
<dbReference type="Gene3D" id="2.60.120.260">
    <property type="entry name" value="Galactose-binding domain-like"/>
    <property type="match status" value="1"/>
</dbReference>
<dbReference type="InterPro" id="IPR050585">
    <property type="entry name" value="Xaa-Pro_dipeptidyl-ppase/CocE"/>
</dbReference>
<sequence length="542" mass="61182">MSKHMVSDQKIDLAYEPLNENVSFEQGVKVPMRDGVELSVNVFKPKGPGKYPVVMAVSPYGKDSFDKLDIFRNVPSMHLGKITVSDHTSFEAPDPNFWVSQGYAVIQVDTRGQGESGGETGPFHIQDSEDYYDLIEWAGAQSWSNGRVGLNGVSYLCVSQWGVAALSPPSLKAVVLWEGWNDFYRRFYKGGIPETTFMPWLWENWIKAAHNPSSGYIEPDYIQNGFSHPLNDQYWRKFDIPLEKIKVPALVCASFSDQGLHTPDTFEGFKKISSEDKWLVTHRQPKWEAYYSEESLDLQKTFFDHYLLNKGDGLKDQSRVTIKSYRDRDTFEILERNSWPPATEVYEILHLNANDSLLQVNRPAIAGSAKYDSTSEEGLYFDYRISEEMIIGGESKLSLSLSIDDADDTDLFIGIEKLDSNGDRVLFYGFGGVNPNDIVTRGWLRVSHREIDETASAPLRPVHKHQRLMPVNANEVVAVEIELLPHSTTFLPGETLRIRVQGKPIQPDAPLLGFEDSVNKGKVSVHTGGEHLSCISFSRLDK</sequence>
<dbReference type="PANTHER" id="PTHR43056">
    <property type="entry name" value="PEPTIDASE S9 PROLYL OLIGOPEPTIDASE"/>
    <property type="match status" value="1"/>
</dbReference>
<evidence type="ECO:0000256" key="1">
    <source>
        <dbReference type="ARBA" id="ARBA00022801"/>
    </source>
</evidence>
<organism evidence="3 4">
    <name type="scientific">Marinobacter iranensis</name>
    <dbReference type="NCBI Taxonomy" id="2962607"/>
    <lineage>
        <taxon>Bacteria</taxon>
        <taxon>Pseudomonadati</taxon>
        <taxon>Pseudomonadota</taxon>
        <taxon>Gammaproteobacteria</taxon>
        <taxon>Pseudomonadales</taxon>
        <taxon>Marinobacteraceae</taxon>
        <taxon>Marinobacter</taxon>
    </lineage>
</organism>
<keyword evidence="4" id="KW-1185">Reference proteome</keyword>
<dbReference type="InterPro" id="IPR029058">
    <property type="entry name" value="AB_hydrolase_fold"/>
</dbReference>
<dbReference type="SUPFAM" id="SSF49785">
    <property type="entry name" value="Galactose-binding domain-like"/>
    <property type="match status" value="1"/>
</dbReference>
<dbReference type="Gene3D" id="3.40.50.1820">
    <property type="entry name" value="alpha/beta hydrolase"/>
    <property type="match status" value="1"/>
</dbReference>
<dbReference type="Pfam" id="PF08530">
    <property type="entry name" value="PepX_C"/>
    <property type="match status" value="1"/>
</dbReference>